<dbReference type="GO" id="GO:0016020">
    <property type="term" value="C:membrane"/>
    <property type="evidence" value="ECO:0007669"/>
    <property type="project" value="InterPro"/>
</dbReference>
<dbReference type="InterPro" id="IPR001193">
    <property type="entry name" value="MBTPS2"/>
</dbReference>
<evidence type="ECO:0000256" key="4">
    <source>
        <dbReference type="ARBA" id="ARBA00023136"/>
    </source>
</evidence>
<accession>W9R785</accession>
<keyword evidence="9" id="KW-1185">Reference proteome</keyword>
<evidence type="ECO:0000313" key="8">
    <source>
        <dbReference type="EMBL" id="EXB56438.1"/>
    </source>
</evidence>
<keyword evidence="8" id="KW-0645">Protease</keyword>
<evidence type="ECO:0000256" key="6">
    <source>
        <dbReference type="SAM" id="Phobius"/>
    </source>
</evidence>
<dbReference type="Proteomes" id="UP000030645">
    <property type="component" value="Unassembled WGS sequence"/>
</dbReference>
<dbReference type="GO" id="GO:0005737">
    <property type="term" value="C:cytoplasm"/>
    <property type="evidence" value="ECO:0007669"/>
    <property type="project" value="TreeGrafter"/>
</dbReference>
<dbReference type="eggNOG" id="KOG2921">
    <property type="taxonomic scope" value="Eukaryota"/>
</dbReference>
<comment type="subcellular location">
    <subcellularLocation>
        <location evidence="1">Endomembrane system</location>
        <topology evidence="1">Multi-pass membrane protein</topology>
    </subcellularLocation>
</comment>
<dbReference type="PANTHER" id="PTHR13325">
    <property type="entry name" value="PROTEASE M50 MEMBRANE-BOUND TRANSCRIPTION FACTOR SITE 2 PROTEASE"/>
    <property type="match status" value="1"/>
</dbReference>
<dbReference type="InterPro" id="IPR008915">
    <property type="entry name" value="Peptidase_M50"/>
</dbReference>
<sequence>MEPEGRRVRRFGSEREFRTNHSLLPLRSRTTPPPSLSNSISFSCWYCDYKISTLNQPLFHLGRRYAAIFRPWFSVGVGFALTALLSVSLILLWEIGRALRVLPECSFGDLSSSLLFGFSSFPSSKGISLADAGYLLVSTLISVSLHEFGHALAGASCCPRIEETEQRQRLQYLEILQILMVGMVGNFSMESSEGIQMDYIAIFIVVLFPGALVAFNYDLLQALPRFASLRIYCAGIWHNAVVLAIPSSSPLTGHLSPGDIIVSLDGIRINSAQEWMGISSLLNQLALENMNNATSVESIRRVNSSKGYCVPDSVLEENKKIKVVENQFGCPDDLAPFVAIPCPDTRLLDGNPKRVEENHCLNAKEVVKFNKCGDGWMGAETEGGSCACSQDKSCLSPIQTPDMLWVEVSYSSPYSSECLQFGRKLPSASRTSDFVEPNCGGTFVFVGDIISMASAIRLTAYQPRWAYFSPYLPDVLERIFMCTFHVSLTLALLNSLPVYFLDGESLLDAALCHFTMLSPNKRGKVLRICCLAGTLTCLLTLFRIFLKFL</sequence>
<feature type="domain" description="Peptidase M50" evidence="7">
    <location>
        <begin position="135"/>
        <end position="522"/>
    </location>
</feature>
<evidence type="ECO:0000313" key="9">
    <source>
        <dbReference type="Proteomes" id="UP000030645"/>
    </source>
</evidence>
<dbReference type="EMBL" id="KE344289">
    <property type="protein sequence ID" value="EXB56438.1"/>
    <property type="molecule type" value="Genomic_DNA"/>
</dbReference>
<feature type="transmembrane region" description="Helical" evidence="6">
    <location>
        <begin position="525"/>
        <end position="546"/>
    </location>
</feature>
<keyword evidence="4 6" id="KW-0472">Membrane</keyword>
<dbReference type="Pfam" id="PF02163">
    <property type="entry name" value="Peptidase_M50"/>
    <property type="match status" value="1"/>
</dbReference>
<proteinExistence type="predicted"/>
<feature type="transmembrane region" description="Helical" evidence="6">
    <location>
        <begin position="199"/>
        <end position="220"/>
    </location>
</feature>
<dbReference type="GO" id="GO:1905897">
    <property type="term" value="P:regulation of response to endoplasmic reticulum stress"/>
    <property type="evidence" value="ECO:0007669"/>
    <property type="project" value="TreeGrafter"/>
</dbReference>
<dbReference type="STRING" id="981085.W9R785"/>
<evidence type="ECO:0000256" key="3">
    <source>
        <dbReference type="ARBA" id="ARBA00022989"/>
    </source>
</evidence>
<keyword evidence="8" id="KW-0378">Hydrolase</keyword>
<evidence type="ECO:0000256" key="1">
    <source>
        <dbReference type="ARBA" id="ARBA00004127"/>
    </source>
</evidence>
<dbReference type="GO" id="GO:0031293">
    <property type="term" value="P:membrane protein intracellular domain proteolysis"/>
    <property type="evidence" value="ECO:0007669"/>
    <property type="project" value="TreeGrafter"/>
</dbReference>
<gene>
    <name evidence="8" type="ORF">L484_009864</name>
</gene>
<feature type="transmembrane region" description="Helical" evidence="6">
    <location>
        <begin position="72"/>
        <end position="93"/>
    </location>
</feature>
<evidence type="ECO:0000256" key="2">
    <source>
        <dbReference type="ARBA" id="ARBA00022692"/>
    </source>
</evidence>
<dbReference type="GO" id="GO:0004222">
    <property type="term" value="F:metalloendopeptidase activity"/>
    <property type="evidence" value="ECO:0007669"/>
    <property type="project" value="InterPro"/>
</dbReference>
<evidence type="ECO:0000259" key="7">
    <source>
        <dbReference type="Pfam" id="PF02163"/>
    </source>
</evidence>
<organism evidence="8 9">
    <name type="scientific">Morus notabilis</name>
    <dbReference type="NCBI Taxonomy" id="981085"/>
    <lineage>
        <taxon>Eukaryota</taxon>
        <taxon>Viridiplantae</taxon>
        <taxon>Streptophyta</taxon>
        <taxon>Embryophyta</taxon>
        <taxon>Tracheophyta</taxon>
        <taxon>Spermatophyta</taxon>
        <taxon>Magnoliopsida</taxon>
        <taxon>eudicotyledons</taxon>
        <taxon>Gunneridae</taxon>
        <taxon>Pentapetalae</taxon>
        <taxon>rosids</taxon>
        <taxon>fabids</taxon>
        <taxon>Rosales</taxon>
        <taxon>Moraceae</taxon>
        <taxon>Moreae</taxon>
        <taxon>Morus</taxon>
    </lineage>
</organism>
<name>W9R785_9ROSA</name>
<keyword evidence="3 6" id="KW-1133">Transmembrane helix</keyword>
<evidence type="ECO:0000256" key="5">
    <source>
        <dbReference type="ARBA" id="ARBA00032658"/>
    </source>
</evidence>
<dbReference type="PANTHER" id="PTHR13325:SF3">
    <property type="entry name" value="MEMBRANE-BOUND TRANSCRIPTION FACTOR SITE-2 PROTEASE"/>
    <property type="match status" value="1"/>
</dbReference>
<dbReference type="AlphaFoldDB" id="W9R785"/>
<keyword evidence="2 6" id="KW-0812">Transmembrane</keyword>
<protein>
    <recommendedName>
        <fullName evidence="5">Endopeptidase S2P</fullName>
    </recommendedName>
</protein>
<dbReference type="GO" id="GO:0012505">
    <property type="term" value="C:endomembrane system"/>
    <property type="evidence" value="ECO:0007669"/>
    <property type="project" value="UniProtKB-SubCell"/>
</dbReference>
<reference evidence="9" key="1">
    <citation type="submission" date="2013-01" db="EMBL/GenBank/DDBJ databases">
        <title>Draft Genome Sequence of a Mulberry Tree, Morus notabilis C.K. Schneid.</title>
        <authorList>
            <person name="He N."/>
            <person name="Zhao S."/>
        </authorList>
    </citation>
    <scope>NUCLEOTIDE SEQUENCE</scope>
</reference>